<evidence type="ECO:0000313" key="3">
    <source>
        <dbReference type="EMBL" id="STX32940.1"/>
    </source>
</evidence>
<evidence type="ECO:0000313" key="4">
    <source>
        <dbReference type="Proteomes" id="UP000054735"/>
    </source>
</evidence>
<dbReference type="AlphaFoldDB" id="A0A378IDJ9"/>
<dbReference type="InterPro" id="IPR002925">
    <property type="entry name" value="Dienelactn_hydro"/>
</dbReference>
<keyword evidence="3" id="KW-0378">Hydrolase</keyword>
<dbReference type="SUPFAM" id="SSF53474">
    <property type="entry name" value="alpha/beta-Hydrolases"/>
    <property type="match status" value="1"/>
</dbReference>
<dbReference type="STRING" id="28083.Lbir_3092"/>
<feature type="domain" description="Dienelactone hydrolase" evidence="1">
    <location>
        <begin position="18"/>
        <end position="236"/>
    </location>
</feature>
<sequence length="238" mass="26561">MHTSNYLYHHGEQELHGFLAYDDSSDQPRPAVIVVHDWSGRNEFACNKAELLAKEMGYVGFALDMYGHGRIGYTTDEKMALMQPLAGDRRLLRDRIRAGFDAVIGMSEVDSTRVAAIGFCFGGLCVLDLARSGAELAGVVSFHGLLDKPRHIPNQPIQAKVLALHGYDDPMVPPQQLNEFCEEMTEAKVDWQVHQYGLTKHAFTNPNAHDPDLGLIYNPGVASRAMQSMKNFLQEIFK</sequence>
<name>A0A378IDJ9_9GAMM</name>
<accession>A0A378IDJ9</accession>
<dbReference type="RefSeq" id="WP_058525082.1">
    <property type="nucleotide sequence ID" value="NZ_CAAAHV010000028.1"/>
</dbReference>
<dbReference type="EMBL" id="UGNW01000001">
    <property type="protein sequence ID" value="STX32940.1"/>
    <property type="molecule type" value="Genomic_DNA"/>
</dbReference>
<dbReference type="PANTHER" id="PTHR22946:SF0">
    <property type="entry name" value="DIENELACTONE HYDROLASE DOMAIN-CONTAINING PROTEIN"/>
    <property type="match status" value="1"/>
</dbReference>
<keyword evidence="4" id="KW-1185">Reference proteome</keyword>
<dbReference type="GO" id="GO:0016787">
    <property type="term" value="F:hydrolase activity"/>
    <property type="evidence" value="ECO:0007669"/>
    <property type="project" value="UniProtKB-KW"/>
</dbReference>
<evidence type="ECO:0000313" key="5">
    <source>
        <dbReference type="Proteomes" id="UP000255066"/>
    </source>
</evidence>
<evidence type="ECO:0000259" key="1">
    <source>
        <dbReference type="Pfam" id="PF01738"/>
    </source>
</evidence>
<reference evidence="2 4" key="1">
    <citation type="submission" date="2015-11" db="EMBL/GenBank/DDBJ databases">
        <title>Genomic analysis of 38 Legionella species identifies large and diverse effector repertoires.</title>
        <authorList>
            <person name="Burstein D."/>
            <person name="Amaro F."/>
            <person name="Zusman T."/>
            <person name="Lifshitz Z."/>
            <person name="Cohen O."/>
            <person name="Gilbert J.A."/>
            <person name="Pupko T."/>
            <person name="Shuman H.A."/>
            <person name="Segal G."/>
        </authorList>
    </citation>
    <scope>NUCLEOTIDE SEQUENCE [LARGE SCALE GENOMIC DNA]</scope>
    <source>
        <strain evidence="2 4">CDC#1407-AL-14</strain>
    </source>
</reference>
<reference evidence="3 5" key="2">
    <citation type="submission" date="2018-06" db="EMBL/GenBank/DDBJ databases">
        <authorList>
            <consortium name="Pathogen Informatics"/>
            <person name="Doyle S."/>
        </authorList>
    </citation>
    <scope>NUCLEOTIDE SEQUENCE [LARGE SCALE GENOMIC DNA]</scope>
    <source>
        <strain evidence="3 5">NCTC12437</strain>
    </source>
</reference>
<dbReference type="EMBL" id="LNXT01000052">
    <property type="protein sequence ID" value="KTC66790.1"/>
    <property type="molecule type" value="Genomic_DNA"/>
</dbReference>
<evidence type="ECO:0000313" key="2">
    <source>
        <dbReference type="EMBL" id="KTC66790.1"/>
    </source>
</evidence>
<proteinExistence type="predicted"/>
<dbReference type="Proteomes" id="UP000054735">
    <property type="component" value="Unassembled WGS sequence"/>
</dbReference>
<organism evidence="3 5">
    <name type="scientific">Legionella birminghamensis</name>
    <dbReference type="NCBI Taxonomy" id="28083"/>
    <lineage>
        <taxon>Bacteria</taxon>
        <taxon>Pseudomonadati</taxon>
        <taxon>Pseudomonadota</taxon>
        <taxon>Gammaproteobacteria</taxon>
        <taxon>Legionellales</taxon>
        <taxon>Legionellaceae</taxon>
        <taxon>Legionella</taxon>
    </lineage>
</organism>
<gene>
    <name evidence="2" type="ORF">Lbir_3092</name>
    <name evidence="3" type="ORF">NCTC12437_02744</name>
</gene>
<dbReference type="Pfam" id="PF01738">
    <property type="entry name" value="DLH"/>
    <property type="match status" value="1"/>
</dbReference>
<dbReference type="OrthoDB" id="9787933at2"/>
<dbReference type="InterPro" id="IPR029058">
    <property type="entry name" value="AB_hydrolase_fold"/>
</dbReference>
<dbReference type="Proteomes" id="UP000255066">
    <property type="component" value="Unassembled WGS sequence"/>
</dbReference>
<protein>
    <submittedName>
        <fullName evidence="3">Dienelactone hydrolase</fullName>
    </submittedName>
</protein>
<dbReference type="PANTHER" id="PTHR22946">
    <property type="entry name" value="DIENELACTONE HYDROLASE DOMAIN-CONTAINING PROTEIN-RELATED"/>
    <property type="match status" value="1"/>
</dbReference>
<dbReference type="Gene3D" id="3.40.50.1820">
    <property type="entry name" value="alpha/beta hydrolase"/>
    <property type="match status" value="1"/>
</dbReference>
<dbReference type="InterPro" id="IPR050261">
    <property type="entry name" value="FrsA_esterase"/>
</dbReference>